<comment type="caution">
    <text evidence="2">The sequence shown here is derived from an EMBL/GenBank/DDBJ whole genome shotgun (WGS) entry which is preliminary data.</text>
</comment>
<sequence length="127" mass="14571">MAKVLNLVTGIIGVLYICGQILYYGTVQFLKVKGYSQAELRADDHKIIFDWVIFMAFLLVILSCFALITNFIKFEEANFGLRVCLSIVSIFMPFMHIKNHFTILVEGVFLVLFGIYLYSVEKNKKSI</sequence>
<feature type="transmembrane region" description="Helical" evidence="1">
    <location>
        <begin position="79"/>
        <end position="97"/>
    </location>
</feature>
<protein>
    <submittedName>
        <fullName evidence="2">Uncharacterized protein</fullName>
    </submittedName>
</protein>
<accession>A0A9D1UWA6</accession>
<dbReference type="Proteomes" id="UP000823963">
    <property type="component" value="Unassembled WGS sequence"/>
</dbReference>
<keyword evidence="1" id="KW-0472">Membrane</keyword>
<evidence type="ECO:0000313" key="3">
    <source>
        <dbReference type="Proteomes" id="UP000823963"/>
    </source>
</evidence>
<feature type="transmembrane region" description="Helical" evidence="1">
    <location>
        <begin position="47"/>
        <end position="72"/>
    </location>
</feature>
<dbReference type="AlphaFoldDB" id="A0A9D1UWA6"/>
<keyword evidence="1" id="KW-0812">Transmembrane</keyword>
<gene>
    <name evidence="2" type="ORF">H9861_02120</name>
</gene>
<reference evidence="2" key="1">
    <citation type="journal article" date="2021" name="PeerJ">
        <title>Extensive microbial diversity within the chicken gut microbiome revealed by metagenomics and culture.</title>
        <authorList>
            <person name="Gilroy R."/>
            <person name="Ravi A."/>
            <person name="Getino M."/>
            <person name="Pursley I."/>
            <person name="Horton D.L."/>
            <person name="Alikhan N.F."/>
            <person name="Baker D."/>
            <person name="Gharbi K."/>
            <person name="Hall N."/>
            <person name="Watson M."/>
            <person name="Adriaenssens E.M."/>
            <person name="Foster-Nyarko E."/>
            <person name="Jarju S."/>
            <person name="Secka A."/>
            <person name="Antonio M."/>
            <person name="Oren A."/>
            <person name="Chaudhuri R.R."/>
            <person name="La Ragione R."/>
            <person name="Hildebrand F."/>
            <person name="Pallen M.J."/>
        </authorList>
    </citation>
    <scope>NUCLEOTIDE SEQUENCE</scope>
    <source>
        <strain evidence="2">6627</strain>
    </source>
</reference>
<organism evidence="2 3">
    <name type="scientific">Candidatus Ligilactobacillus excrementigallinarum</name>
    <dbReference type="NCBI Taxonomy" id="2838641"/>
    <lineage>
        <taxon>Bacteria</taxon>
        <taxon>Bacillati</taxon>
        <taxon>Bacillota</taxon>
        <taxon>Bacilli</taxon>
        <taxon>Lactobacillales</taxon>
        <taxon>Lactobacillaceae</taxon>
        <taxon>Ligilactobacillus</taxon>
    </lineage>
</organism>
<keyword evidence="1" id="KW-1133">Transmembrane helix</keyword>
<name>A0A9D1UWA6_9LACO</name>
<evidence type="ECO:0000256" key="1">
    <source>
        <dbReference type="SAM" id="Phobius"/>
    </source>
</evidence>
<feature type="transmembrane region" description="Helical" evidence="1">
    <location>
        <begin position="103"/>
        <end position="120"/>
    </location>
</feature>
<evidence type="ECO:0000313" key="2">
    <source>
        <dbReference type="EMBL" id="HIX01529.1"/>
    </source>
</evidence>
<proteinExistence type="predicted"/>
<feature type="transmembrane region" description="Helical" evidence="1">
    <location>
        <begin position="7"/>
        <end position="27"/>
    </location>
</feature>
<dbReference type="EMBL" id="DXFP01000015">
    <property type="protein sequence ID" value="HIX01529.1"/>
    <property type="molecule type" value="Genomic_DNA"/>
</dbReference>
<reference evidence="2" key="2">
    <citation type="submission" date="2021-04" db="EMBL/GenBank/DDBJ databases">
        <authorList>
            <person name="Gilroy R."/>
        </authorList>
    </citation>
    <scope>NUCLEOTIDE SEQUENCE</scope>
    <source>
        <strain evidence="2">6627</strain>
    </source>
</reference>